<feature type="domain" description="YprB ribonuclease H-like" evidence="2">
    <location>
        <begin position="99"/>
        <end position="267"/>
    </location>
</feature>
<dbReference type="SUPFAM" id="SSF53098">
    <property type="entry name" value="Ribonuclease H-like"/>
    <property type="match status" value="1"/>
</dbReference>
<keyword evidence="4" id="KW-1185">Reference proteome</keyword>
<proteinExistence type="predicted"/>
<feature type="compositionally biased region" description="Pro residues" evidence="1">
    <location>
        <begin position="20"/>
        <end position="29"/>
    </location>
</feature>
<dbReference type="Gene3D" id="1.25.40.10">
    <property type="entry name" value="Tetratricopeptide repeat domain"/>
    <property type="match status" value="1"/>
</dbReference>
<feature type="region of interest" description="Disordered" evidence="1">
    <location>
        <begin position="13"/>
        <end position="37"/>
    </location>
</feature>
<protein>
    <submittedName>
        <fullName evidence="3">Ribonuclease H-like domain-containing protein</fullName>
    </submittedName>
</protein>
<evidence type="ECO:0000259" key="2">
    <source>
        <dbReference type="Pfam" id="PF13482"/>
    </source>
</evidence>
<dbReference type="PANTHER" id="PTHR38462:SF1">
    <property type="entry name" value="YPRB RIBONUCLEASE H-LIKE DOMAIN-CONTAINING PROTEIN"/>
    <property type="match status" value="1"/>
</dbReference>
<dbReference type="Proteomes" id="UP001377337">
    <property type="component" value="Chromosome"/>
</dbReference>
<name>A0ABZ2NCG0_9BACI</name>
<dbReference type="RefSeq" id="WP_338776718.1">
    <property type="nucleotide sequence ID" value="NZ_CP147407.1"/>
</dbReference>
<dbReference type="Pfam" id="PF13482">
    <property type="entry name" value="RNase_H_2"/>
    <property type="match status" value="1"/>
</dbReference>
<dbReference type="InterPro" id="IPR011990">
    <property type="entry name" value="TPR-like_helical_dom_sf"/>
</dbReference>
<organism evidence="3 4">
    <name type="scientific">Metabacillus sediminis</name>
    <dbReference type="NCBI Taxonomy" id="3117746"/>
    <lineage>
        <taxon>Bacteria</taxon>
        <taxon>Bacillati</taxon>
        <taxon>Bacillota</taxon>
        <taxon>Bacilli</taxon>
        <taxon>Bacillales</taxon>
        <taxon>Bacillaceae</taxon>
        <taxon>Metabacillus</taxon>
    </lineage>
</organism>
<evidence type="ECO:0000256" key="1">
    <source>
        <dbReference type="SAM" id="MobiDB-lite"/>
    </source>
</evidence>
<gene>
    <name evidence="3" type="ORF">WCV65_11915</name>
</gene>
<dbReference type="PANTHER" id="PTHR38462">
    <property type="entry name" value="EXONUCLEASE-LIKE PROTEIN"/>
    <property type="match status" value="1"/>
</dbReference>
<accession>A0ABZ2NCG0</accession>
<evidence type="ECO:0000313" key="3">
    <source>
        <dbReference type="EMBL" id="WXB95282.1"/>
    </source>
</evidence>
<dbReference type="InterPro" id="IPR038720">
    <property type="entry name" value="YprB_RNase_H-like_dom"/>
</dbReference>
<reference evidence="3 4" key="1">
    <citation type="submission" date="2024-02" db="EMBL/GenBank/DDBJ databases">
        <title>Seven novel Bacillus-like species.</title>
        <authorList>
            <person name="Liu G."/>
        </authorList>
    </citation>
    <scope>NUCLEOTIDE SEQUENCE [LARGE SCALE GENOMIC DNA]</scope>
    <source>
        <strain evidence="3 4">FJAT-52054</strain>
    </source>
</reference>
<sequence length="425" mass="48614">MSLKNKLNRLKNHIISEAPPEQPSLPVKPEPAGDENKSELKAVKYGEDYCLLREISYPLDYQHGLYKLQDCADAVKRWNESSLNHPLSAKGHRTEDLFFFDTETTGLGGGTGNMIFLLGHASFSENEVTVRQHLLPKPGHEVALYKDFLKYVDITTLVTYNGKSFDWPQVKTRHTLIREFVPELPSFGHFDLYHASRRLWKHKEYALKLVNVESEMLHIKREDDVPGYLAPIIYQHYVQTQDELVLEGILKHNELDVLTLITLYTHLSNSLLNIGSGQAGDEIEQYEVARWYETAGEHSAALKEYEAIALRGDKKSFDAKYKLALKRKKEKNWPAAVQAWEDIAANDSGKLKIDASIQLAMYYEHADKNNDLALKWTEAAMASAKELNRLAKLPAIDSILAEGNKRKERLNRKLLRNYSPGKRRN</sequence>
<dbReference type="InterPro" id="IPR012337">
    <property type="entry name" value="RNaseH-like_sf"/>
</dbReference>
<dbReference type="EMBL" id="CP147407">
    <property type="protein sequence ID" value="WXB95282.1"/>
    <property type="molecule type" value="Genomic_DNA"/>
</dbReference>
<evidence type="ECO:0000313" key="4">
    <source>
        <dbReference type="Proteomes" id="UP001377337"/>
    </source>
</evidence>